<evidence type="ECO:0000313" key="3">
    <source>
        <dbReference type="Proteomes" id="UP001165082"/>
    </source>
</evidence>
<organism evidence="2 3">
    <name type="scientific">Triparma retinervis</name>
    <dbReference type="NCBI Taxonomy" id="2557542"/>
    <lineage>
        <taxon>Eukaryota</taxon>
        <taxon>Sar</taxon>
        <taxon>Stramenopiles</taxon>
        <taxon>Ochrophyta</taxon>
        <taxon>Bolidophyceae</taxon>
        <taxon>Parmales</taxon>
        <taxon>Triparmaceae</taxon>
        <taxon>Triparma</taxon>
    </lineage>
</organism>
<feature type="compositionally biased region" description="Polar residues" evidence="1">
    <location>
        <begin position="260"/>
        <end position="279"/>
    </location>
</feature>
<feature type="region of interest" description="Disordered" evidence="1">
    <location>
        <begin position="257"/>
        <end position="285"/>
    </location>
</feature>
<comment type="caution">
    <text evidence="2">The sequence shown here is derived from an EMBL/GenBank/DDBJ whole genome shotgun (WGS) entry which is preliminary data.</text>
</comment>
<evidence type="ECO:0000313" key="2">
    <source>
        <dbReference type="EMBL" id="GMH70972.1"/>
    </source>
</evidence>
<proteinExistence type="predicted"/>
<gene>
    <name evidence="2" type="ORF">TrRE_jg4474</name>
</gene>
<name>A0A9W7AKD8_9STRA</name>
<dbReference type="AlphaFoldDB" id="A0A9W7AKD8"/>
<dbReference type="EMBL" id="BRXZ01002824">
    <property type="protein sequence ID" value="GMH70972.1"/>
    <property type="molecule type" value="Genomic_DNA"/>
</dbReference>
<keyword evidence="3" id="KW-1185">Reference proteome</keyword>
<reference evidence="2" key="1">
    <citation type="submission" date="2022-07" db="EMBL/GenBank/DDBJ databases">
        <title>Genome analysis of Parmales, a sister group of diatoms, reveals the evolutionary specialization of diatoms from phago-mixotrophs to photoautotrophs.</title>
        <authorList>
            <person name="Ban H."/>
            <person name="Sato S."/>
            <person name="Yoshikawa S."/>
            <person name="Kazumasa Y."/>
            <person name="Nakamura Y."/>
            <person name="Ichinomiya M."/>
            <person name="Saitoh K."/>
            <person name="Sato N."/>
            <person name="Blanc-Mathieu R."/>
            <person name="Endo H."/>
            <person name="Kuwata A."/>
            <person name="Ogata H."/>
        </authorList>
    </citation>
    <scope>NUCLEOTIDE SEQUENCE</scope>
</reference>
<accession>A0A9W7AKD8</accession>
<protein>
    <submittedName>
        <fullName evidence="2">Uncharacterized protein</fullName>
    </submittedName>
</protein>
<sequence length="493" mass="53683">MFRNKFFAALPFLHDLDDSNLEEAFPTISDSPDGRDFKGSKVKQAIPSASGIRCGISIETTTTPPLPSAPTPIFFHHPSDDLPSTFDDAATCTFRALILKPSSEAASKAVAAVKAGLNGVSSSQETANQTSPNDKSTPTMPILVFTFASSSQPFMVDPLHIKQVRLEEPTAALPPSLVFVFDTVIFRTYEIAETYMTPGDDVKESMQVSYQRLSASYEEIKCFLDSYKVKGNENSLESVTLTVNQTRKLVTEGRFVPDSKQASPETSICSNNKQGGQAQESEKLTDEVILDPIPSSGGEAATVEAPKNASIEDIMLRPEVLLEKAEKLAPAAKKRRLAKESAKRLITNILSPKTIPSLNIVEASRYLSEGYLEKLGGEGQASSSMTPNSELSHQLNKCAEEIKNTHVTLSEDDTFQVKEMTDRIAKCKENLDIMIRKAYKVVGKGNKKRKSIDGEAAGRIEEAVGAVPGEEDVKAGFEEILVATRAKNLLLWG</sequence>
<dbReference type="OrthoDB" id="10348428at2759"/>
<evidence type="ECO:0000256" key="1">
    <source>
        <dbReference type="SAM" id="MobiDB-lite"/>
    </source>
</evidence>
<dbReference type="Proteomes" id="UP001165082">
    <property type="component" value="Unassembled WGS sequence"/>
</dbReference>